<dbReference type="InterPro" id="IPR010912">
    <property type="entry name" value="SPOC_met"/>
</dbReference>
<keyword evidence="3" id="KW-0805">Transcription regulation</keyword>
<feature type="domain" description="SPOC" evidence="8">
    <location>
        <begin position="407"/>
        <end position="576"/>
    </location>
</feature>
<sequence>MSSNGSPLRATEFGVKRSRKAAEPQHLSAFCLSSPEEVAMNPSTNALAGDSTGDHTLNILNLAGAIAMNSLLAINQQASSGGFPSAAQLAAQNPLLANAAKMMLSMNLMNAAAASSDRPSASNPSPELLSLVTSQPDATALSVANLQQAMFLQQYAALARGQMPPVNPQLAALQMTLKRNAAENGGGGNQPSSNDRKRSFPLGEVPNQVDELRKRVYSDTSTVNVQRKQERVIIPHVPVSKDDMERCLNRILNEEIYNIFEDDDDLKPEQQKRDSTSSTPDNGTKEAGFSSGSSGSSSPLERKLSIDEILDIIANRPSGKEAESGIASVGSAFRKVASRPQIADSCLRDAMAESPLTWATSVSPADSSPQCSEPDIAPLTEEIIVQLRDLAISHRDSDASDTDPLSTEDQLKRFPVVWQGTLAMKQSETTVQMHLVYGSMEMLTRCLGDANADAKNAVPIRINQRMRLEHAQVQGMVAKMSDAGRFACMICLPCGLSRDEIITNSDIFRTAFIDYFTSKQAAGIAVMPQTTTTAGCLVHVFPPGEFPSSYLQYYSPQLYESITARQASFLFVVLTPDESSTRPLTA</sequence>
<dbReference type="AlphaFoldDB" id="A0A158R0V4"/>
<comment type="subcellular location">
    <subcellularLocation>
        <location evidence="1">Nucleus</location>
    </subcellularLocation>
</comment>
<evidence type="ECO:0000256" key="3">
    <source>
        <dbReference type="ARBA" id="ARBA00023015"/>
    </source>
</evidence>
<keyword evidence="5" id="KW-0804">Transcription</keyword>
<evidence type="ECO:0000256" key="1">
    <source>
        <dbReference type="ARBA" id="ARBA00004123"/>
    </source>
</evidence>
<dbReference type="CDD" id="cd21543">
    <property type="entry name" value="SPOC_SHARP"/>
    <property type="match status" value="1"/>
</dbReference>
<evidence type="ECO:0000259" key="8">
    <source>
        <dbReference type="PROSITE" id="PS50917"/>
    </source>
</evidence>
<name>A0A158R0V4_NIPBR</name>
<evidence type="ECO:0000256" key="4">
    <source>
        <dbReference type="ARBA" id="ARBA00023054"/>
    </source>
</evidence>
<feature type="region of interest" description="Disordered" evidence="7">
    <location>
        <begin position="262"/>
        <end position="301"/>
    </location>
</feature>
<dbReference type="FunFam" id="2.40.290.10:FF:000002">
    <property type="entry name" value="Spen family transcriptional repressor"/>
    <property type="match status" value="1"/>
</dbReference>
<dbReference type="WBParaSite" id="NBR_0001260601-mRNA-1">
    <property type="protein sequence ID" value="NBR_0001260601-mRNA-1"/>
    <property type="gene ID" value="NBR_0001260601"/>
</dbReference>
<keyword evidence="6" id="KW-0539">Nucleus</keyword>
<feature type="region of interest" description="Disordered" evidence="7">
    <location>
        <begin position="181"/>
        <end position="207"/>
    </location>
</feature>
<dbReference type="STRING" id="27835.A0A158R0V4"/>
<evidence type="ECO:0000256" key="6">
    <source>
        <dbReference type="ARBA" id="ARBA00023242"/>
    </source>
</evidence>
<gene>
    <name evidence="9" type="ORF">NBR_LOCUS12607</name>
</gene>
<evidence type="ECO:0000256" key="7">
    <source>
        <dbReference type="SAM" id="MobiDB-lite"/>
    </source>
</evidence>
<reference evidence="11" key="1">
    <citation type="submission" date="2016-04" db="UniProtKB">
        <authorList>
            <consortium name="WormBaseParasite"/>
        </authorList>
    </citation>
    <scope>IDENTIFICATION</scope>
</reference>
<evidence type="ECO:0000256" key="5">
    <source>
        <dbReference type="ARBA" id="ARBA00023163"/>
    </source>
</evidence>
<dbReference type="GO" id="GO:0003723">
    <property type="term" value="F:RNA binding"/>
    <property type="evidence" value="ECO:0007669"/>
    <property type="project" value="UniProtKB-KW"/>
</dbReference>
<evidence type="ECO:0000313" key="10">
    <source>
        <dbReference type="Proteomes" id="UP000271162"/>
    </source>
</evidence>
<dbReference type="Gene3D" id="2.40.290.10">
    <property type="match status" value="1"/>
</dbReference>
<dbReference type="InterPro" id="IPR016194">
    <property type="entry name" value="SPOC-like_C_dom_sf"/>
</dbReference>
<evidence type="ECO:0000313" key="11">
    <source>
        <dbReference type="WBParaSite" id="NBR_0001260601-mRNA-1"/>
    </source>
</evidence>
<dbReference type="Pfam" id="PF07744">
    <property type="entry name" value="SPOC"/>
    <property type="match status" value="1"/>
</dbReference>
<proteinExistence type="predicted"/>
<dbReference type="GO" id="GO:0005634">
    <property type="term" value="C:nucleus"/>
    <property type="evidence" value="ECO:0007669"/>
    <property type="project" value="UniProtKB-SubCell"/>
</dbReference>
<evidence type="ECO:0000256" key="2">
    <source>
        <dbReference type="ARBA" id="ARBA00022884"/>
    </source>
</evidence>
<dbReference type="InterPro" id="IPR012921">
    <property type="entry name" value="SPOC_C"/>
</dbReference>
<dbReference type="PROSITE" id="PS50917">
    <property type="entry name" value="SPOC"/>
    <property type="match status" value="1"/>
</dbReference>
<dbReference type="Proteomes" id="UP000271162">
    <property type="component" value="Unassembled WGS sequence"/>
</dbReference>
<organism evidence="11">
    <name type="scientific">Nippostrongylus brasiliensis</name>
    <name type="common">Rat hookworm</name>
    <dbReference type="NCBI Taxonomy" id="27835"/>
    <lineage>
        <taxon>Eukaryota</taxon>
        <taxon>Metazoa</taxon>
        <taxon>Ecdysozoa</taxon>
        <taxon>Nematoda</taxon>
        <taxon>Chromadorea</taxon>
        <taxon>Rhabditida</taxon>
        <taxon>Rhabditina</taxon>
        <taxon>Rhabditomorpha</taxon>
        <taxon>Strongyloidea</taxon>
        <taxon>Heligmosomidae</taxon>
        <taxon>Nippostrongylus</taxon>
    </lineage>
</organism>
<evidence type="ECO:0000313" key="9">
    <source>
        <dbReference type="EMBL" id="VDL76196.1"/>
    </source>
</evidence>
<dbReference type="EMBL" id="UYSL01020805">
    <property type="protein sequence ID" value="VDL76196.1"/>
    <property type="molecule type" value="Genomic_DNA"/>
</dbReference>
<dbReference type="SUPFAM" id="SSF100939">
    <property type="entry name" value="SPOC domain-like"/>
    <property type="match status" value="1"/>
</dbReference>
<keyword evidence="4" id="KW-0175">Coiled coil</keyword>
<reference evidence="9 10" key="2">
    <citation type="submission" date="2018-11" db="EMBL/GenBank/DDBJ databases">
        <authorList>
            <consortium name="Pathogen Informatics"/>
        </authorList>
    </citation>
    <scope>NUCLEOTIDE SEQUENCE [LARGE SCALE GENOMIC DNA]</scope>
</reference>
<protein>
    <submittedName>
        <fullName evidence="11">SPOC domain-containing protein</fullName>
    </submittedName>
</protein>
<accession>A0A158R0V4</accession>
<keyword evidence="10" id="KW-1185">Reference proteome</keyword>
<keyword evidence="2" id="KW-0694">RNA-binding</keyword>